<dbReference type="EMBL" id="FPBA01000018">
    <property type="protein sequence ID" value="SFT94715.1"/>
    <property type="molecule type" value="Genomic_DNA"/>
</dbReference>
<gene>
    <name evidence="1" type="ORF">SAMN05660657_04093</name>
</gene>
<evidence type="ECO:0000313" key="1">
    <source>
        <dbReference type="EMBL" id="SFT94715.1"/>
    </source>
</evidence>
<reference evidence="2" key="1">
    <citation type="submission" date="2016-10" db="EMBL/GenBank/DDBJ databases">
        <authorList>
            <person name="Varghese N."/>
            <person name="Submissions S."/>
        </authorList>
    </citation>
    <scope>NUCLEOTIDE SEQUENCE [LARGE SCALE GENOMIC DNA]</scope>
    <source>
        <strain evidence="2">DSM 46136</strain>
    </source>
</reference>
<evidence type="ECO:0008006" key="3">
    <source>
        <dbReference type="Google" id="ProtNLM"/>
    </source>
</evidence>
<sequence length="384" mass="38475">MAGPVREGLEAPRVGWVDEPPIPVIRLGDTGEVAAALPHLLGFHPAESVVLVSLRGTGGSRVGLTVRADLPPPAAARSLAHTLAGKVATDEPQAVLLAVVSGAPDVVTPDAAAVPVLPGAGFLPPAPELPHRDLVHEMVLALDARDVPVREALLVRSGHWWDYDCPYPCCEPGAGTPLPGGASPLAAAAVAGGAVLAAGREALAARITPSDDDPGAAGVASACLSAGREHAARLRALGRAAVAAEAGAAVTAAVADCRPGPDTAATRLADARVARVLWGLTLPEVRDRALGLALGEDAAAAEVLWSECTRRAPVLLDGPPATLLAVSAWLRGDGAMANVALERALAADPGAALPQLLADGLAACLPPSALRALIGSTLEQDAAG</sequence>
<dbReference type="STRING" id="1296565.SAMN05660657_04093"/>
<protein>
    <recommendedName>
        <fullName evidence="3">DUF4192 domain-containing protein</fullName>
    </recommendedName>
</protein>
<dbReference type="AlphaFoldDB" id="A0A1I7C5L6"/>
<keyword evidence="2" id="KW-1185">Reference proteome</keyword>
<proteinExistence type="predicted"/>
<dbReference type="Pfam" id="PF13830">
    <property type="entry name" value="DUF4192"/>
    <property type="match status" value="1"/>
</dbReference>
<dbReference type="InterPro" id="IPR025447">
    <property type="entry name" value="DUF4192"/>
</dbReference>
<accession>A0A1I7C5L6</accession>
<dbReference type="Proteomes" id="UP000199546">
    <property type="component" value="Unassembled WGS sequence"/>
</dbReference>
<evidence type="ECO:0000313" key="2">
    <source>
        <dbReference type="Proteomes" id="UP000199546"/>
    </source>
</evidence>
<name>A0A1I7C5L6_9ACTN</name>
<organism evidence="1 2">
    <name type="scientific">Geodermatophilus amargosae</name>
    <dbReference type="NCBI Taxonomy" id="1296565"/>
    <lineage>
        <taxon>Bacteria</taxon>
        <taxon>Bacillati</taxon>
        <taxon>Actinomycetota</taxon>
        <taxon>Actinomycetes</taxon>
        <taxon>Geodermatophilales</taxon>
        <taxon>Geodermatophilaceae</taxon>
        <taxon>Geodermatophilus</taxon>
    </lineage>
</organism>